<protein>
    <submittedName>
        <fullName evidence="1">Uncharacterized protein</fullName>
    </submittedName>
</protein>
<keyword evidence="2" id="KW-1185">Reference proteome</keyword>
<comment type="caution">
    <text evidence="1">The sequence shown here is derived from an EMBL/GenBank/DDBJ whole genome shotgun (WGS) entry which is preliminary data.</text>
</comment>
<evidence type="ECO:0000313" key="1">
    <source>
        <dbReference type="EMBL" id="GGM16390.1"/>
    </source>
</evidence>
<accession>A0ABQ2GVZ7</accession>
<dbReference type="Proteomes" id="UP000661918">
    <property type="component" value="Unassembled WGS sequence"/>
</dbReference>
<organism evidence="1 2">
    <name type="scientific">Deinococcus aerophilus</name>
    <dbReference type="NCBI Taxonomy" id="522488"/>
    <lineage>
        <taxon>Bacteria</taxon>
        <taxon>Thermotogati</taxon>
        <taxon>Deinococcota</taxon>
        <taxon>Deinococci</taxon>
        <taxon>Deinococcales</taxon>
        <taxon>Deinococcaceae</taxon>
        <taxon>Deinococcus</taxon>
    </lineage>
</organism>
<reference evidence="2" key="1">
    <citation type="journal article" date="2019" name="Int. J. Syst. Evol. Microbiol.">
        <title>The Global Catalogue of Microorganisms (GCM) 10K type strain sequencing project: providing services to taxonomists for standard genome sequencing and annotation.</title>
        <authorList>
            <consortium name="The Broad Institute Genomics Platform"/>
            <consortium name="The Broad Institute Genome Sequencing Center for Infectious Disease"/>
            <person name="Wu L."/>
            <person name="Ma J."/>
        </authorList>
    </citation>
    <scope>NUCLEOTIDE SEQUENCE [LARGE SCALE GENOMIC DNA]</scope>
    <source>
        <strain evidence="2">JCM 15443</strain>
    </source>
</reference>
<name>A0ABQ2GVZ7_9DEIO</name>
<gene>
    <name evidence="1" type="ORF">GCM10010841_25910</name>
</gene>
<dbReference type="RefSeq" id="WP_188904785.1">
    <property type="nucleotide sequence ID" value="NZ_BMOM01000024.1"/>
</dbReference>
<evidence type="ECO:0000313" key="2">
    <source>
        <dbReference type="Proteomes" id="UP000661918"/>
    </source>
</evidence>
<dbReference type="EMBL" id="BMOM01000024">
    <property type="protein sequence ID" value="GGM16390.1"/>
    <property type="molecule type" value="Genomic_DNA"/>
</dbReference>
<proteinExistence type="predicted"/>
<sequence>MTEALKLPVIVAAWPHDMLNPDAEPVYLVEHPHIEEFEGGPVFDDVYTLALAGGQKTEDGECFLDSGALDALCDNVDALTRSSALGEAWTALRSRPLSLRDEVALEQRCVQAAMDSGQCVRLVVSGPERVEGWIFVLQRGNLPRALDLVAEDIGREDEE</sequence>